<dbReference type="Gene3D" id="1.10.3670.10">
    <property type="entry name" value="Putative xylanase like domain"/>
    <property type="match status" value="1"/>
</dbReference>
<dbReference type="SUPFAM" id="SSF54001">
    <property type="entry name" value="Cysteine proteinases"/>
    <property type="match status" value="1"/>
</dbReference>
<proteinExistence type="predicted"/>
<gene>
    <name evidence="1" type="ORF">GKR67_08465</name>
</gene>
<evidence type="ECO:0000313" key="2">
    <source>
        <dbReference type="Proteomes" id="UP000449944"/>
    </source>
</evidence>
<dbReference type="RefSeq" id="WP_148284763.1">
    <property type="nucleotide sequence ID" value="NZ_CABKTF010000008.1"/>
</dbReference>
<dbReference type="Pfam" id="PF07313">
    <property type="entry name" value="AmiA-like"/>
    <property type="match status" value="1"/>
</dbReference>
<accession>A0AAW9VAV1</accession>
<reference evidence="1 2" key="1">
    <citation type="submission" date="2019-10" db="EMBL/GenBank/DDBJ databases">
        <title>Comparative genomic analysis of Providencia.</title>
        <authorList>
            <person name="Yuan C."/>
            <person name="Wei Y."/>
            <person name="Yin Z."/>
        </authorList>
    </citation>
    <scope>NUCLEOTIDE SEQUENCE [LARGE SCALE GENOMIC DNA]</scope>
    <source>
        <strain evidence="2">wls1934</strain>
    </source>
</reference>
<comment type="caution">
    <text evidence="1">The sequence shown here is derived from an EMBL/GenBank/DDBJ whole genome shotgun (WGS) entry which is preliminary data.</text>
</comment>
<dbReference type="InterPro" id="IPR010846">
    <property type="entry name" value="AmiA-like"/>
</dbReference>
<protein>
    <submittedName>
        <fullName evidence="1">DUF1460 domain-containing protein</fullName>
    </submittedName>
</protein>
<organism evidence="1 2">
    <name type="scientific">Providencia alcalifaciens</name>
    <dbReference type="NCBI Taxonomy" id="126385"/>
    <lineage>
        <taxon>Bacteria</taxon>
        <taxon>Pseudomonadati</taxon>
        <taxon>Pseudomonadota</taxon>
        <taxon>Gammaproteobacteria</taxon>
        <taxon>Enterobacterales</taxon>
        <taxon>Morganellaceae</taxon>
        <taxon>Providencia</taxon>
    </lineage>
</organism>
<dbReference type="AlphaFoldDB" id="A0AAW9VAV1"/>
<dbReference type="InterPro" id="IPR038765">
    <property type="entry name" value="Papain-like_cys_pep_sf"/>
</dbReference>
<dbReference type="EMBL" id="WLUB01000028">
    <property type="protein sequence ID" value="MTC34644.1"/>
    <property type="molecule type" value="Genomic_DNA"/>
</dbReference>
<evidence type="ECO:0000313" key="1">
    <source>
        <dbReference type="EMBL" id="MTC34644.1"/>
    </source>
</evidence>
<sequence>MINNNYNELVNSGYINIKWENMAGLRRLKKLGWLLGVLWSYTHVVHATEVPDVVLTIGSYSVLEKAILSSQQGHEEQKIVNATTTLLGTPYNNQTLNMNALSTERLIIDLTAVDCMTFIEYSEAFKHADDAEQFVSNLEKIRYVDAHVAFNQRRHFFSDWAQGDSKIATDITTQLSPHTISVNKQLNKKSNGELIIPTIKIKPRVIRYIPTQFIDKNVLQLLKTGDYVGIYSPTSGLDVSHVGIVIRSGDKVIFRHASSQRKNLRVMDVELFSYLQGKSGMIVFR</sequence>
<dbReference type="Gene3D" id="2.30.260.10">
    <property type="entry name" value="putative xylanase like domain"/>
    <property type="match status" value="1"/>
</dbReference>
<name>A0AAW9VAV1_9GAMM</name>
<dbReference type="Proteomes" id="UP000449944">
    <property type="component" value="Unassembled WGS sequence"/>
</dbReference>